<evidence type="ECO:0000256" key="1">
    <source>
        <dbReference type="ARBA" id="ARBA00022849"/>
    </source>
</evidence>
<feature type="domain" description="Phosphotyrosine protein phosphatase I" evidence="2">
    <location>
        <begin position="1"/>
        <end position="117"/>
    </location>
</feature>
<dbReference type="PANTHER" id="PTHR43428">
    <property type="entry name" value="ARSENATE REDUCTASE"/>
    <property type="match status" value="1"/>
</dbReference>
<dbReference type="InterPro" id="IPR036196">
    <property type="entry name" value="Ptyr_pPase_sf"/>
</dbReference>
<comment type="caution">
    <text evidence="3">The sequence shown here is derived from an EMBL/GenBank/DDBJ whole genome shotgun (WGS) entry which is preliminary data.</text>
</comment>
<evidence type="ECO:0000313" key="3">
    <source>
        <dbReference type="EMBL" id="TMQ71712.1"/>
    </source>
</evidence>
<name>A0A538U736_UNCEI</name>
<dbReference type="CDD" id="cd16345">
    <property type="entry name" value="LMWP_ArsC"/>
    <property type="match status" value="1"/>
</dbReference>
<dbReference type="GO" id="GO:0046685">
    <property type="term" value="P:response to arsenic-containing substance"/>
    <property type="evidence" value="ECO:0007669"/>
    <property type="project" value="UniProtKB-KW"/>
</dbReference>
<keyword evidence="1" id="KW-0059">Arsenical resistance</keyword>
<protein>
    <submittedName>
        <fullName evidence="3">Arsenate reductase ArsC</fullName>
    </submittedName>
</protein>
<reference evidence="3 4" key="1">
    <citation type="journal article" date="2019" name="Nat. Microbiol.">
        <title>Mediterranean grassland soil C-N compound turnover is dependent on rainfall and depth, and is mediated by genomically divergent microorganisms.</title>
        <authorList>
            <person name="Diamond S."/>
            <person name="Andeer P.F."/>
            <person name="Li Z."/>
            <person name="Crits-Christoph A."/>
            <person name="Burstein D."/>
            <person name="Anantharaman K."/>
            <person name="Lane K.R."/>
            <person name="Thomas B.C."/>
            <person name="Pan C."/>
            <person name="Northen T.R."/>
            <person name="Banfield J.F."/>
        </authorList>
    </citation>
    <scope>NUCLEOTIDE SEQUENCE [LARGE SCALE GENOMIC DNA]</scope>
    <source>
        <strain evidence="3">WS_10</strain>
    </source>
</reference>
<proteinExistence type="predicted"/>
<evidence type="ECO:0000259" key="2">
    <source>
        <dbReference type="SMART" id="SM00226"/>
    </source>
</evidence>
<dbReference type="SUPFAM" id="SSF52788">
    <property type="entry name" value="Phosphotyrosine protein phosphatases I"/>
    <property type="match status" value="1"/>
</dbReference>
<dbReference type="Pfam" id="PF01451">
    <property type="entry name" value="LMWPc"/>
    <property type="match status" value="1"/>
</dbReference>
<organism evidence="3 4">
    <name type="scientific">Eiseniibacteriota bacterium</name>
    <dbReference type="NCBI Taxonomy" id="2212470"/>
    <lineage>
        <taxon>Bacteria</taxon>
        <taxon>Candidatus Eiseniibacteriota</taxon>
    </lineage>
</organism>
<dbReference type="Gene3D" id="3.40.50.2300">
    <property type="match status" value="1"/>
</dbReference>
<evidence type="ECO:0000313" key="4">
    <source>
        <dbReference type="Proteomes" id="UP000319836"/>
    </source>
</evidence>
<dbReference type="SMART" id="SM00226">
    <property type="entry name" value="LMWPc"/>
    <property type="match status" value="1"/>
</dbReference>
<gene>
    <name evidence="3" type="ORF">E6K80_04755</name>
</gene>
<dbReference type="EMBL" id="VBPA01000106">
    <property type="protein sequence ID" value="TMQ71712.1"/>
    <property type="molecule type" value="Genomic_DNA"/>
</dbReference>
<accession>A0A538U736</accession>
<dbReference type="InterPro" id="IPR023485">
    <property type="entry name" value="Ptyr_pPase"/>
</dbReference>
<dbReference type="PANTHER" id="PTHR43428:SF1">
    <property type="entry name" value="ARSENATE REDUCTASE"/>
    <property type="match status" value="1"/>
</dbReference>
<dbReference type="AlphaFoldDB" id="A0A538U736"/>
<dbReference type="Proteomes" id="UP000319836">
    <property type="component" value="Unassembled WGS sequence"/>
</dbReference>
<sequence length="125" mass="13570">MAEGLARARAPKGVEIWSAGTEPSGVHPLAVQVMDEIGIDIRAHASKGLEEVPWRQADTVVTLCGEADEACPAVGGGVRLRHWPIKDPAGAPLPERLSAFREAREEIRWRIAALWPVDSPPLPER</sequence>